<evidence type="ECO:0000256" key="7">
    <source>
        <dbReference type="RuleBase" id="RU004011"/>
    </source>
</evidence>
<evidence type="ECO:0000256" key="6">
    <source>
        <dbReference type="PROSITE-ProRule" id="PRU00706"/>
    </source>
</evidence>
<dbReference type="PROSITE" id="PS51374">
    <property type="entry name" value="NDPK_LIKE"/>
    <property type="match status" value="1"/>
</dbReference>
<feature type="domain" description="Nucleoside diphosphate kinase-like" evidence="8">
    <location>
        <begin position="4"/>
        <end position="152"/>
    </location>
</feature>
<dbReference type="GO" id="GO:0006228">
    <property type="term" value="P:UTP biosynthetic process"/>
    <property type="evidence" value="ECO:0007669"/>
    <property type="project" value="InterPro"/>
</dbReference>
<dbReference type="PANTHER" id="PTHR11349">
    <property type="entry name" value="NUCLEOSIDE DIPHOSPHATE KINASE"/>
    <property type="match status" value="1"/>
</dbReference>
<evidence type="ECO:0000256" key="3">
    <source>
        <dbReference type="ARBA" id="ARBA00012966"/>
    </source>
</evidence>
<evidence type="ECO:0000256" key="1">
    <source>
        <dbReference type="ARBA" id="ARBA00001946"/>
    </source>
</evidence>
<reference evidence="10" key="1">
    <citation type="submission" date="2017-09" db="EMBL/GenBank/DDBJ databases">
        <title>Depth-based differentiation of microbial function through sediment-hosted aquifers and enrichment of novel symbionts in the deep terrestrial subsurface.</title>
        <authorList>
            <person name="Probst A.J."/>
            <person name="Ladd B."/>
            <person name="Jarett J.K."/>
            <person name="Geller-Mcgrath D.E."/>
            <person name="Sieber C.M.K."/>
            <person name="Emerson J.B."/>
            <person name="Anantharaman K."/>
            <person name="Thomas B.C."/>
            <person name="Malmstrom R."/>
            <person name="Stieglmeier M."/>
            <person name="Klingl A."/>
            <person name="Woyke T."/>
            <person name="Ryan C.M."/>
            <person name="Banfield J.F."/>
        </authorList>
    </citation>
    <scope>NUCLEOTIDE SEQUENCE [LARGE SCALE GENOMIC DNA]</scope>
</reference>
<dbReference type="Gene3D" id="3.30.70.141">
    <property type="entry name" value="Nucleoside diphosphate kinase-like domain"/>
    <property type="match status" value="1"/>
</dbReference>
<evidence type="ECO:0000256" key="5">
    <source>
        <dbReference type="ARBA" id="ARBA00022777"/>
    </source>
</evidence>
<dbReference type="EC" id="2.7.4.6" evidence="3"/>
<comment type="cofactor">
    <cofactor evidence="1">
        <name>Mg(2+)</name>
        <dbReference type="ChEBI" id="CHEBI:18420"/>
    </cofactor>
</comment>
<comment type="similarity">
    <text evidence="2 6 7">Belongs to the NDK family.</text>
</comment>
<accession>A0A2M7RMI9</accession>
<dbReference type="PRINTS" id="PR01243">
    <property type="entry name" value="NUCDPKINASE"/>
</dbReference>
<evidence type="ECO:0000313" key="9">
    <source>
        <dbReference type="EMBL" id="PIZ00688.1"/>
    </source>
</evidence>
<evidence type="ECO:0000313" key="10">
    <source>
        <dbReference type="Proteomes" id="UP000229371"/>
    </source>
</evidence>
<dbReference type="InterPro" id="IPR001564">
    <property type="entry name" value="Nucleoside_diP_kinase"/>
</dbReference>
<dbReference type="GO" id="GO:0006183">
    <property type="term" value="P:GTP biosynthetic process"/>
    <property type="evidence" value="ECO:0007669"/>
    <property type="project" value="InterPro"/>
</dbReference>
<organism evidence="9 10">
    <name type="scientific">bacterium (Candidatus Gribaldobacteria) CG_4_10_14_0_8_um_filter_33_9</name>
    <dbReference type="NCBI Taxonomy" id="2014266"/>
    <lineage>
        <taxon>Bacteria</taxon>
        <taxon>Candidatus Gribaldobacteria</taxon>
    </lineage>
</organism>
<dbReference type="SMART" id="SM00562">
    <property type="entry name" value="NDK"/>
    <property type="match status" value="1"/>
</dbReference>
<name>A0A2M7RMI9_9BACT</name>
<dbReference type="InterPro" id="IPR034907">
    <property type="entry name" value="NDK-like_dom"/>
</dbReference>
<dbReference type="SUPFAM" id="SSF54919">
    <property type="entry name" value="Nucleoside diphosphate kinase, NDK"/>
    <property type="match status" value="1"/>
</dbReference>
<comment type="caution">
    <text evidence="9">The sequence shown here is derived from an EMBL/GenBank/DDBJ whole genome shotgun (WGS) entry which is preliminary data.</text>
</comment>
<dbReference type="GO" id="GO:0004550">
    <property type="term" value="F:nucleoside diphosphate kinase activity"/>
    <property type="evidence" value="ECO:0007669"/>
    <property type="project" value="UniProtKB-EC"/>
</dbReference>
<dbReference type="Proteomes" id="UP000229371">
    <property type="component" value="Unassembled WGS sequence"/>
</dbReference>
<evidence type="ECO:0000256" key="2">
    <source>
        <dbReference type="ARBA" id="ARBA00008142"/>
    </source>
</evidence>
<gene>
    <name evidence="9" type="ORF">COY61_01915</name>
</gene>
<sequence>MKKIQQTLVIIKPDGLIKSLTGNILTALSETKLKIVGAKILKVPKKLAELHYGELKYKKPEVFPSAIKYLMGGFHTNRVLALVYQGLNAVNSIRKICGPTNPEEADPTTIRGRYGRINSKTGVFENVIHTSESVETAENEIKLWFLPEELCERIFKTKKIIKTSEKFIWV</sequence>
<protein>
    <recommendedName>
        <fullName evidence="3">nucleoside-diphosphate kinase</fullName>
        <ecNumber evidence="3">2.7.4.6</ecNumber>
    </recommendedName>
</protein>
<dbReference type="AlphaFoldDB" id="A0A2M7RMI9"/>
<dbReference type="GO" id="GO:0006241">
    <property type="term" value="P:CTP biosynthetic process"/>
    <property type="evidence" value="ECO:0007669"/>
    <property type="project" value="InterPro"/>
</dbReference>
<keyword evidence="5 9" id="KW-0418">Kinase</keyword>
<dbReference type="Pfam" id="PF00334">
    <property type="entry name" value="NDK"/>
    <property type="match status" value="1"/>
</dbReference>
<proteinExistence type="inferred from homology"/>
<dbReference type="InterPro" id="IPR036850">
    <property type="entry name" value="NDK-like_dom_sf"/>
</dbReference>
<dbReference type="EMBL" id="PFMI01000050">
    <property type="protein sequence ID" value="PIZ00688.1"/>
    <property type="molecule type" value="Genomic_DNA"/>
</dbReference>
<evidence type="ECO:0000259" key="8">
    <source>
        <dbReference type="SMART" id="SM00562"/>
    </source>
</evidence>
<evidence type="ECO:0000256" key="4">
    <source>
        <dbReference type="ARBA" id="ARBA00022679"/>
    </source>
</evidence>
<comment type="caution">
    <text evidence="6">Lacks conserved residue(s) required for the propagation of feature annotation.</text>
</comment>
<keyword evidence="4 9" id="KW-0808">Transferase</keyword>